<evidence type="ECO:0000256" key="9">
    <source>
        <dbReference type="ARBA" id="ARBA00022759"/>
    </source>
</evidence>
<dbReference type="InterPro" id="IPR049912">
    <property type="entry name" value="CRESS_DNA_REP"/>
</dbReference>
<name>A0A345MPB6_9VIRU</name>
<proteinExistence type="predicted"/>
<dbReference type="PROSITE" id="PS52020">
    <property type="entry name" value="CRESS_DNA_REP"/>
    <property type="match status" value="1"/>
</dbReference>
<evidence type="ECO:0000313" key="14">
    <source>
        <dbReference type="EMBL" id="AXH73216.1"/>
    </source>
</evidence>
<dbReference type="GO" id="GO:0046872">
    <property type="term" value="F:metal ion binding"/>
    <property type="evidence" value="ECO:0007669"/>
    <property type="project" value="UniProtKB-KW"/>
</dbReference>
<evidence type="ECO:0000256" key="8">
    <source>
        <dbReference type="ARBA" id="ARBA00022741"/>
    </source>
</evidence>
<evidence type="ECO:0000256" key="7">
    <source>
        <dbReference type="ARBA" id="ARBA00022723"/>
    </source>
</evidence>
<keyword evidence="12" id="KW-0238">DNA-binding</keyword>
<dbReference type="GO" id="GO:0042025">
    <property type="term" value="C:host cell nucleus"/>
    <property type="evidence" value="ECO:0007669"/>
    <property type="project" value="UniProtKB-SubCell"/>
</dbReference>
<dbReference type="GO" id="GO:0000166">
    <property type="term" value="F:nucleotide binding"/>
    <property type="evidence" value="ECO:0007669"/>
    <property type="project" value="UniProtKB-KW"/>
</dbReference>
<dbReference type="Pfam" id="PF02407">
    <property type="entry name" value="Viral_Rep"/>
    <property type="match status" value="1"/>
</dbReference>
<keyword evidence="7" id="KW-0479">Metal-binding</keyword>
<keyword evidence="4" id="KW-0548">Nucleotidyltransferase</keyword>
<dbReference type="GO" id="GO:0016779">
    <property type="term" value="F:nucleotidyltransferase activity"/>
    <property type="evidence" value="ECO:0007669"/>
    <property type="project" value="UniProtKB-KW"/>
</dbReference>
<evidence type="ECO:0000256" key="1">
    <source>
        <dbReference type="ARBA" id="ARBA00004147"/>
    </source>
</evidence>
<dbReference type="Gene3D" id="3.40.1310.20">
    <property type="match status" value="1"/>
</dbReference>
<evidence type="ECO:0000256" key="3">
    <source>
        <dbReference type="ARBA" id="ARBA00022679"/>
    </source>
</evidence>
<keyword evidence="5" id="KW-0235">DNA replication</keyword>
<evidence type="ECO:0000256" key="5">
    <source>
        <dbReference type="ARBA" id="ARBA00022705"/>
    </source>
</evidence>
<evidence type="ECO:0000256" key="6">
    <source>
        <dbReference type="ARBA" id="ARBA00022722"/>
    </source>
</evidence>
<dbReference type="GO" id="GO:0003677">
    <property type="term" value="F:DNA binding"/>
    <property type="evidence" value="ECO:0007669"/>
    <property type="project" value="UniProtKB-KW"/>
</dbReference>
<evidence type="ECO:0000313" key="15">
    <source>
        <dbReference type="Proteomes" id="UP000275450"/>
    </source>
</evidence>
<dbReference type="GO" id="GO:0004519">
    <property type="term" value="F:endonuclease activity"/>
    <property type="evidence" value="ECO:0007669"/>
    <property type="project" value="UniProtKB-KW"/>
</dbReference>
<accession>A0A345MPB6</accession>
<protein>
    <submittedName>
        <fullName evidence="14">Viral replication protein</fullName>
    </submittedName>
</protein>
<keyword evidence="10" id="KW-0378">Hydrolase</keyword>
<keyword evidence="15" id="KW-1185">Reference proteome</keyword>
<keyword evidence="6" id="KW-0540">Nuclease</keyword>
<organism evidence="14 15">
    <name type="scientific">Cressdnaviricota sp</name>
    <dbReference type="NCBI Taxonomy" id="2748378"/>
    <lineage>
        <taxon>Viruses</taxon>
        <taxon>Monodnaviria</taxon>
        <taxon>Shotokuvirae</taxon>
        <taxon>Cressdnaviricota</taxon>
    </lineage>
</organism>
<keyword evidence="3" id="KW-0808">Transferase</keyword>
<keyword evidence="11" id="KW-0190">Covalent protein-DNA linkage</keyword>
<keyword evidence="2" id="KW-1048">Host nucleus</keyword>
<reference evidence="14 15" key="1">
    <citation type="submission" date="2018-07" db="EMBL/GenBank/DDBJ databases">
        <title>Uncovering a Universe of Circular DNA Viruses in Animal Metagenomes.</title>
        <authorList>
            <person name="Tisza M."/>
            <person name="Buck C."/>
            <person name="Pastrana D."/>
            <person name="Welch N."/>
            <person name="Peretti A."/>
        </authorList>
    </citation>
    <scope>NUCLEOTIDE SEQUENCE [LARGE SCALE GENOMIC DNA]</scope>
    <source>
        <strain evidence="14">Ctcg236</strain>
    </source>
</reference>
<dbReference type="GO" id="GO:0006260">
    <property type="term" value="P:DNA replication"/>
    <property type="evidence" value="ECO:0007669"/>
    <property type="project" value="UniProtKB-KW"/>
</dbReference>
<keyword evidence="9" id="KW-0255">Endonuclease</keyword>
<evidence type="ECO:0000256" key="11">
    <source>
        <dbReference type="ARBA" id="ARBA00023124"/>
    </source>
</evidence>
<dbReference type="Proteomes" id="UP000275450">
    <property type="component" value="Segment"/>
</dbReference>
<evidence type="ECO:0000256" key="4">
    <source>
        <dbReference type="ARBA" id="ARBA00022695"/>
    </source>
</evidence>
<keyword evidence="8" id="KW-0547">Nucleotide-binding</keyword>
<evidence type="ECO:0000256" key="2">
    <source>
        <dbReference type="ARBA" id="ARBA00022562"/>
    </source>
</evidence>
<feature type="domain" description="CRESS-DNA virus Rep endonuclease" evidence="13">
    <location>
        <begin position="1"/>
        <end position="99"/>
    </location>
</feature>
<dbReference type="GO" id="GO:0016787">
    <property type="term" value="F:hydrolase activity"/>
    <property type="evidence" value="ECO:0007669"/>
    <property type="project" value="UniProtKB-KW"/>
</dbReference>
<evidence type="ECO:0000256" key="10">
    <source>
        <dbReference type="ARBA" id="ARBA00022801"/>
    </source>
</evidence>
<dbReference type="EMBL" id="MH616684">
    <property type="protein sequence ID" value="AXH73216.1"/>
    <property type="molecule type" value="Genomic_DNA"/>
</dbReference>
<sequence>MRHHNWCFTLNNWCADDVARLENLVESQVARYLVFGYETAPSTGTPHLQGYVSFVDQLRITQVKAHVGERVHLEAARGTPQANKEYCTKSGVFFERGTMPVAQGSPQGKIDIFIQWVQQFCMENGRAPAEFEYGKEFPQLFVQYRNNLASLVSFYAPSPSLEDGVLKEWQLDLLGVLLCEADDREVIFMVDPQGGAGKTWFQRYMLTQHSEKTQVLSIAKRDDIAHAIQEDKSIFLFNVPRQGMEFMQYTILEQLKDRMVFSPKYNSRTKILRSKVHVVVFCNEEPDFNKMTEDRYNIKRLSGGFNMGD</sequence>
<evidence type="ECO:0000259" key="13">
    <source>
        <dbReference type="PROSITE" id="PS52020"/>
    </source>
</evidence>
<evidence type="ECO:0000256" key="12">
    <source>
        <dbReference type="ARBA" id="ARBA00023125"/>
    </source>
</evidence>
<comment type="subcellular location">
    <subcellularLocation>
        <location evidence="1">Host nucleus</location>
    </subcellularLocation>
</comment>